<feature type="transmembrane region" description="Helical" evidence="6">
    <location>
        <begin position="70"/>
        <end position="93"/>
    </location>
</feature>
<keyword evidence="4 6" id="KW-0472">Membrane</keyword>
<evidence type="ECO:0000256" key="3">
    <source>
        <dbReference type="ARBA" id="ARBA00022989"/>
    </source>
</evidence>
<feature type="transmembrane region" description="Helical" evidence="6">
    <location>
        <begin position="234"/>
        <end position="254"/>
    </location>
</feature>
<dbReference type="AlphaFoldDB" id="A0A8K0WMY3"/>
<sequence length="566" mass="62459">MPALDIIELNTVISVFGAFIVLFGFTSVKLKREWYLGEALPAVAIGVALGPVAARFIFPEQWGSADPDQLSPITLGVMRVMIGLQLVMAGYQLPEKYVWHHLKEMVICLIPVMALIWATTCLCMLATIPKVSFLGLLVLAACVTPNDPILSQAIAKGPFADRYVARPLREIISAEAGANDGFAFPFLMLALYFMRHSELPDSADTSHALMKRAGDVGRQGGGPLLALENWVVETLLYIVILAMAYGAFIGFFAGKGLKFCLARKWIDEESYVLFPTALGLFITGTAGTLGISDLLACFAAGCALNWDGAFLAETERRHDEVNHCVDVILNFGGFMYLGAVMPWSDFHQPETTGITIPRLIALGFLVLFIRRIPPIMLLYRTMHSTVTNWKEALFFGYFGPIGVGAIFYVEHTKLHLMPKLEDADEGEQALLRAIGPVIYWLVLFSIIMHGLSVPLLSVTYKYFGIKPIQEDAVSIRPRSVHSAAPANSVRGDGETYIAYNRFSRPIFPATLSFSVPFGESRSQDMDRLGDRRPFDERSGRISFAPEPMEARDARDPEKAYPPPGSF</sequence>
<dbReference type="PANTHER" id="PTHR31382:SF3">
    <property type="entry name" value="SODIUM ION_PROTON EXCHANGER (EUROFUNG)"/>
    <property type="match status" value="1"/>
</dbReference>
<dbReference type="OrthoDB" id="5327978at2759"/>
<organism evidence="8 9">
    <name type="scientific">Stachybotrys elegans</name>
    <dbReference type="NCBI Taxonomy" id="80388"/>
    <lineage>
        <taxon>Eukaryota</taxon>
        <taxon>Fungi</taxon>
        <taxon>Dikarya</taxon>
        <taxon>Ascomycota</taxon>
        <taxon>Pezizomycotina</taxon>
        <taxon>Sordariomycetes</taxon>
        <taxon>Hypocreomycetidae</taxon>
        <taxon>Hypocreales</taxon>
        <taxon>Stachybotryaceae</taxon>
        <taxon>Stachybotrys</taxon>
    </lineage>
</organism>
<accession>A0A8K0WMY3</accession>
<keyword evidence="2 6" id="KW-0812">Transmembrane</keyword>
<evidence type="ECO:0000313" key="9">
    <source>
        <dbReference type="Proteomes" id="UP000813444"/>
    </source>
</evidence>
<feature type="transmembrane region" description="Helical" evidence="6">
    <location>
        <begin position="105"/>
        <end position="128"/>
    </location>
</feature>
<feature type="transmembrane region" description="Helical" evidence="6">
    <location>
        <begin position="392"/>
        <end position="409"/>
    </location>
</feature>
<feature type="compositionally biased region" description="Basic and acidic residues" evidence="5">
    <location>
        <begin position="548"/>
        <end position="558"/>
    </location>
</feature>
<proteinExistence type="predicted"/>
<dbReference type="GO" id="GO:0120029">
    <property type="term" value="P:proton export across plasma membrane"/>
    <property type="evidence" value="ECO:0007669"/>
    <property type="project" value="InterPro"/>
</dbReference>
<dbReference type="InterPro" id="IPR004712">
    <property type="entry name" value="Na+/H+_antiporter_fungi"/>
</dbReference>
<feature type="domain" description="Cation/H+ exchanger transmembrane" evidence="7">
    <location>
        <begin position="27"/>
        <end position="456"/>
    </location>
</feature>
<evidence type="ECO:0000256" key="1">
    <source>
        <dbReference type="ARBA" id="ARBA00004141"/>
    </source>
</evidence>
<gene>
    <name evidence="8" type="ORF">B0I35DRAFT_357665</name>
</gene>
<evidence type="ECO:0000256" key="6">
    <source>
        <dbReference type="SAM" id="Phobius"/>
    </source>
</evidence>
<dbReference type="GO" id="GO:0015385">
    <property type="term" value="F:sodium:proton antiporter activity"/>
    <property type="evidence" value="ECO:0007669"/>
    <property type="project" value="InterPro"/>
</dbReference>
<keyword evidence="3 6" id="KW-1133">Transmembrane helix</keyword>
<reference evidence="8" key="1">
    <citation type="journal article" date="2021" name="Nat. Commun.">
        <title>Genetic determinants of endophytism in the Arabidopsis root mycobiome.</title>
        <authorList>
            <person name="Mesny F."/>
            <person name="Miyauchi S."/>
            <person name="Thiergart T."/>
            <person name="Pickel B."/>
            <person name="Atanasova L."/>
            <person name="Karlsson M."/>
            <person name="Huettel B."/>
            <person name="Barry K.W."/>
            <person name="Haridas S."/>
            <person name="Chen C."/>
            <person name="Bauer D."/>
            <person name="Andreopoulos W."/>
            <person name="Pangilinan J."/>
            <person name="LaButti K."/>
            <person name="Riley R."/>
            <person name="Lipzen A."/>
            <person name="Clum A."/>
            <person name="Drula E."/>
            <person name="Henrissat B."/>
            <person name="Kohler A."/>
            <person name="Grigoriev I.V."/>
            <person name="Martin F.M."/>
            <person name="Hacquard S."/>
        </authorList>
    </citation>
    <scope>NUCLEOTIDE SEQUENCE</scope>
    <source>
        <strain evidence="8">MPI-CAGE-CH-0235</strain>
    </source>
</reference>
<protein>
    <submittedName>
        <fullName evidence="8">Sodium/hydrogen exchanger family-domain-containing protein</fullName>
    </submittedName>
</protein>
<dbReference type="InterPro" id="IPR006153">
    <property type="entry name" value="Cation/H_exchanger_TM"/>
</dbReference>
<dbReference type="Proteomes" id="UP000813444">
    <property type="component" value="Unassembled WGS sequence"/>
</dbReference>
<dbReference type="GO" id="GO:0042391">
    <property type="term" value="P:regulation of membrane potential"/>
    <property type="evidence" value="ECO:0007669"/>
    <property type="project" value="InterPro"/>
</dbReference>
<comment type="caution">
    <text evidence="8">The sequence shown here is derived from an EMBL/GenBank/DDBJ whole genome shotgun (WGS) entry which is preliminary data.</text>
</comment>
<evidence type="ECO:0000259" key="7">
    <source>
        <dbReference type="Pfam" id="PF00999"/>
    </source>
</evidence>
<keyword evidence="9" id="KW-1185">Reference proteome</keyword>
<feature type="transmembrane region" description="Helical" evidence="6">
    <location>
        <begin position="437"/>
        <end position="458"/>
    </location>
</feature>
<feature type="transmembrane region" description="Helical" evidence="6">
    <location>
        <begin position="355"/>
        <end position="372"/>
    </location>
</feature>
<evidence type="ECO:0000256" key="2">
    <source>
        <dbReference type="ARBA" id="ARBA00022692"/>
    </source>
</evidence>
<name>A0A8K0WMY3_9HYPO</name>
<dbReference type="GO" id="GO:0036376">
    <property type="term" value="P:sodium ion export across plasma membrane"/>
    <property type="evidence" value="ECO:0007669"/>
    <property type="project" value="InterPro"/>
</dbReference>
<dbReference type="EMBL" id="JAGPNK010000011">
    <property type="protein sequence ID" value="KAH7311573.1"/>
    <property type="molecule type" value="Genomic_DNA"/>
</dbReference>
<evidence type="ECO:0000256" key="4">
    <source>
        <dbReference type="ARBA" id="ARBA00023136"/>
    </source>
</evidence>
<dbReference type="Pfam" id="PF00999">
    <property type="entry name" value="Na_H_Exchanger"/>
    <property type="match status" value="1"/>
</dbReference>
<evidence type="ECO:0000313" key="8">
    <source>
        <dbReference type="EMBL" id="KAH7311573.1"/>
    </source>
</evidence>
<feature type="region of interest" description="Disordered" evidence="5">
    <location>
        <begin position="520"/>
        <end position="566"/>
    </location>
</feature>
<evidence type="ECO:0000256" key="5">
    <source>
        <dbReference type="SAM" id="MobiDB-lite"/>
    </source>
</evidence>
<feature type="transmembrane region" description="Helical" evidence="6">
    <location>
        <begin position="40"/>
        <end position="58"/>
    </location>
</feature>
<dbReference type="PANTHER" id="PTHR31382">
    <property type="entry name" value="NA(+)/H(+) ANTIPORTER"/>
    <property type="match status" value="1"/>
</dbReference>
<comment type="subcellular location">
    <subcellularLocation>
        <location evidence="1">Membrane</location>
        <topology evidence="1">Multi-pass membrane protein</topology>
    </subcellularLocation>
</comment>
<feature type="compositionally biased region" description="Basic and acidic residues" evidence="5">
    <location>
        <begin position="521"/>
        <end position="539"/>
    </location>
</feature>
<feature type="transmembrane region" description="Helical" evidence="6">
    <location>
        <begin position="6"/>
        <end position="28"/>
    </location>
</feature>
<dbReference type="GO" id="GO:0005886">
    <property type="term" value="C:plasma membrane"/>
    <property type="evidence" value="ECO:0007669"/>
    <property type="project" value="InterPro"/>
</dbReference>